<evidence type="ECO:0000313" key="1">
    <source>
        <dbReference type="EMBL" id="KPV73139.1"/>
    </source>
</evidence>
<accession>A0A0P9F0Y1</accession>
<name>A0A0P9F0Y1_RHOGW</name>
<keyword evidence="2" id="KW-1185">Reference proteome</keyword>
<dbReference type="GeneID" id="28975193"/>
<dbReference type="EMBL" id="KQ474084">
    <property type="protein sequence ID" value="KPV73139.1"/>
    <property type="molecule type" value="Genomic_DNA"/>
</dbReference>
<sequence>MLCSRLPRSRSLCARPLLDRSAATEQGALLLLRSSADGGASATRRVRRSPPPPPTGEALFPLGACSSTRLTHSYSCVLESGASRSTFNSFELHGQLYDISHSDGGWILADPSIIPSFTAAILHALPPRLEHLSLTTSFLCPADVAAYLLGRWGPAALKTLRISDEVGRGLGPILRGEIDVDGYGEVLPSSEDVERFGALAGVLERAGVEVTTVE</sequence>
<organism evidence="1 2">
    <name type="scientific">Rhodotorula graminis (strain WP1)</name>
    <dbReference type="NCBI Taxonomy" id="578459"/>
    <lineage>
        <taxon>Eukaryota</taxon>
        <taxon>Fungi</taxon>
        <taxon>Dikarya</taxon>
        <taxon>Basidiomycota</taxon>
        <taxon>Pucciniomycotina</taxon>
        <taxon>Microbotryomycetes</taxon>
        <taxon>Sporidiobolales</taxon>
        <taxon>Sporidiobolaceae</taxon>
        <taxon>Rhodotorula</taxon>
    </lineage>
</organism>
<reference evidence="1 2" key="1">
    <citation type="journal article" date="2015" name="Front. Microbiol.">
        <title>Genome sequence of the plant growth promoting endophytic yeast Rhodotorula graminis WP1.</title>
        <authorList>
            <person name="Firrincieli A."/>
            <person name="Otillar R."/>
            <person name="Salamov A."/>
            <person name="Schmutz J."/>
            <person name="Khan Z."/>
            <person name="Redman R.S."/>
            <person name="Fleck N.D."/>
            <person name="Lindquist E."/>
            <person name="Grigoriev I.V."/>
            <person name="Doty S.L."/>
        </authorList>
    </citation>
    <scope>NUCLEOTIDE SEQUENCE [LARGE SCALE GENOMIC DNA]</scope>
    <source>
        <strain evidence="1 2">WP1</strain>
    </source>
</reference>
<dbReference type="Proteomes" id="UP000053890">
    <property type="component" value="Unassembled WGS sequence"/>
</dbReference>
<evidence type="ECO:0000313" key="2">
    <source>
        <dbReference type="Proteomes" id="UP000053890"/>
    </source>
</evidence>
<gene>
    <name evidence="1" type="ORF">RHOBADRAFT_46244</name>
</gene>
<protein>
    <submittedName>
        <fullName evidence="1">Uncharacterized protein</fullName>
    </submittedName>
</protein>
<dbReference type="RefSeq" id="XP_018269188.1">
    <property type="nucleotide sequence ID" value="XM_018414745.1"/>
</dbReference>
<dbReference type="AlphaFoldDB" id="A0A0P9F0Y1"/>
<proteinExistence type="predicted"/>